<comment type="similarity">
    <text evidence="8 9">Belongs to the TRAP transporter small permease family.</text>
</comment>
<feature type="domain" description="Tripartite ATP-independent periplasmic transporters DctQ component" evidence="10">
    <location>
        <begin position="23"/>
        <end position="155"/>
    </location>
</feature>
<evidence type="ECO:0000259" key="10">
    <source>
        <dbReference type="Pfam" id="PF04290"/>
    </source>
</evidence>
<keyword evidence="4 9" id="KW-0997">Cell inner membrane</keyword>
<proteinExistence type="inferred from homology"/>
<gene>
    <name evidence="11" type="ORF">QO033_12005</name>
</gene>
<keyword evidence="7 9" id="KW-0472">Membrane</keyword>
<dbReference type="EMBL" id="JASNJD010000007">
    <property type="protein sequence ID" value="MDK3018402.1"/>
    <property type="molecule type" value="Genomic_DNA"/>
</dbReference>
<evidence type="ECO:0000256" key="6">
    <source>
        <dbReference type="ARBA" id="ARBA00022989"/>
    </source>
</evidence>
<evidence type="ECO:0000256" key="8">
    <source>
        <dbReference type="ARBA" id="ARBA00038436"/>
    </source>
</evidence>
<organism evidence="11 12">
    <name type="scientific">Pseudodonghicola flavimaris</name>
    <dbReference type="NCBI Taxonomy" id="3050036"/>
    <lineage>
        <taxon>Bacteria</taxon>
        <taxon>Pseudomonadati</taxon>
        <taxon>Pseudomonadota</taxon>
        <taxon>Alphaproteobacteria</taxon>
        <taxon>Rhodobacterales</taxon>
        <taxon>Paracoccaceae</taxon>
        <taxon>Pseudodonghicola</taxon>
    </lineage>
</organism>
<evidence type="ECO:0000256" key="5">
    <source>
        <dbReference type="ARBA" id="ARBA00022692"/>
    </source>
</evidence>
<feature type="transmembrane region" description="Helical" evidence="9">
    <location>
        <begin position="134"/>
        <end position="153"/>
    </location>
</feature>
<comment type="subunit">
    <text evidence="9">The complex comprises the extracytoplasmic solute receptor protein and the two transmembrane proteins.</text>
</comment>
<protein>
    <recommendedName>
        <fullName evidence="9">TRAP transporter small permease protein</fullName>
    </recommendedName>
</protein>
<keyword evidence="2 9" id="KW-0813">Transport</keyword>
<keyword evidence="6 9" id="KW-1133">Transmembrane helix</keyword>
<evidence type="ECO:0000256" key="3">
    <source>
        <dbReference type="ARBA" id="ARBA00022475"/>
    </source>
</evidence>
<reference evidence="11 12" key="1">
    <citation type="submission" date="2023-05" db="EMBL/GenBank/DDBJ databases">
        <title>Pseudodonghicola sp. nov.</title>
        <authorList>
            <person name="Huang J."/>
        </authorList>
    </citation>
    <scope>NUCLEOTIDE SEQUENCE [LARGE SCALE GENOMIC DNA]</scope>
    <source>
        <strain evidence="11 12">IC7</strain>
    </source>
</reference>
<feature type="transmembrane region" description="Helical" evidence="9">
    <location>
        <begin position="7"/>
        <end position="27"/>
    </location>
</feature>
<comment type="caution">
    <text evidence="11">The sequence shown here is derived from an EMBL/GenBank/DDBJ whole genome shotgun (WGS) entry which is preliminary data.</text>
</comment>
<feature type="transmembrane region" description="Helical" evidence="9">
    <location>
        <begin position="87"/>
        <end position="108"/>
    </location>
</feature>
<evidence type="ECO:0000313" key="11">
    <source>
        <dbReference type="EMBL" id="MDK3018402.1"/>
    </source>
</evidence>
<feature type="transmembrane region" description="Helical" evidence="9">
    <location>
        <begin position="47"/>
        <end position="67"/>
    </location>
</feature>
<dbReference type="RefSeq" id="WP_284481214.1">
    <property type="nucleotide sequence ID" value="NZ_JASNJD010000007.1"/>
</dbReference>
<dbReference type="PANTHER" id="PTHR35011:SF10">
    <property type="entry name" value="TRAP TRANSPORTER SMALL PERMEASE PROTEIN"/>
    <property type="match status" value="1"/>
</dbReference>
<dbReference type="InterPro" id="IPR055348">
    <property type="entry name" value="DctQ"/>
</dbReference>
<dbReference type="InterPro" id="IPR007387">
    <property type="entry name" value="TRAP_DctQ"/>
</dbReference>
<evidence type="ECO:0000256" key="7">
    <source>
        <dbReference type="ARBA" id="ARBA00023136"/>
    </source>
</evidence>
<comment type="subcellular location">
    <subcellularLocation>
        <location evidence="1 9">Cell inner membrane</location>
        <topology evidence="1 9">Multi-pass membrane protein</topology>
    </subcellularLocation>
</comment>
<evidence type="ECO:0000256" key="4">
    <source>
        <dbReference type="ARBA" id="ARBA00022519"/>
    </source>
</evidence>
<comment type="function">
    <text evidence="9">Part of the tripartite ATP-independent periplasmic (TRAP) transport system.</text>
</comment>
<dbReference type="PANTHER" id="PTHR35011">
    <property type="entry name" value="2,3-DIKETO-L-GULONATE TRAP TRANSPORTER SMALL PERMEASE PROTEIN YIAM"/>
    <property type="match status" value="1"/>
</dbReference>
<sequence length="173" mass="18687">MFGVLRLVSRAATGLAGIGIIIMLVLVTSDVLMRAIFNIALPGIDAIVASYLMVATIFLPLALLEVLDENIAVDALRNAVPDLMKDLFDIVAYILGAAFYALLGWLYFKVAIEAFEVREYVTGTWDVPIWPARVFMPIGLILAAAVAAAKLIIAIRMLVTGQKPSDHHTAGSF</sequence>
<evidence type="ECO:0000313" key="12">
    <source>
        <dbReference type="Proteomes" id="UP001243757"/>
    </source>
</evidence>
<keyword evidence="12" id="KW-1185">Reference proteome</keyword>
<accession>A0ABT7F1D5</accession>
<keyword evidence="3" id="KW-1003">Cell membrane</keyword>
<keyword evidence="5 9" id="KW-0812">Transmembrane</keyword>
<name>A0ABT7F1D5_9RHOB</name>
<evidence type="ECO:0000256" key="1">
    <source>
        <dbReference type="ARBA" id="ARBA00004429"/>
    </source>
</evidence>
<evidence type="ECO:0000256" key="9">
    <source>
        <dbReference type="RuleBase" id="RU369079"/>
    </source>
</evidence>
<dbReference type="Proteomes" id="UP001243757">
    <property type="component" value="Unassembled WGS sequence"/>
</dbReference>
<evidence type="ECO:0000256" key="2">
    <source>
        <dbReference type="ARBA" id="ARBA00022448"/>
    </source>
</evidence>
<dbReference type="Pfam" id="PF04290">
    <property type="entry name" value="DctQ"/>
    <property type="match status" value="1"/>
</dbReference>